<evidence type="ECO:0000256" key="4">
    <source>
        <dbReference type="SAM" id="SignalP"/>
    </source>
</evidence>
<proteinExistence type="inferred from homology"/>
<evidence type="ECO:0000256" key="2">
    <source>
        <dbReference type="ARBA" id="ARBA00022801"/>
    </source>
</evidence>
<dbReference type="InterPro" id="IPR050738">
    <property type="entry name" value="Sulfatase"/>
</dbReference>
<feature type="domain" description="Sulfatase N-terminal" evidence="5">
    <location>
        <begin position="26"/>
        <end position="346"/>
    </location>
</feature>
<evidence type="ECO:0000256" key="1">
    <source>
        <dbReference type="ARBA" id="ARBA00008779"/>
    </source>
</evidence>
<dbReference type="PANTHER" id="PTHR42693:SF53">
    <property type="entry name" value="ENDO-4-O-SULFATASE"/>
    <property type="match status" value="1"/>
</dbReference>
<evidence type="ECO:0000256" key="3">
    <source>
        <dbReference type="SAM" id="Coils"/>
    </source>
</evidence>
<accession>A0ABS8NN25</accession>
<evidence type="ECO:0000313" key="7">
    <source>
        <dbReference type="Proteomes" id="UP001430306"/>
    </source>
</evidence>
<evidence type="ECO:0000259" key="5">
    <source>
        <dbReference type="Pfam" id="PF00884"/>
    </source>
</evidence>
<dbReference type="Pfam" id="PF00884">
    <property type="entry name" value="Sulfatase"/>
    <property type="match status" value="1"/>
</dbReference>
<protein>
    <submittedName>
        <fullName evidence="6">Sulfatase-like hydrolase/transferase</fullName>
    </submittedName>
</protein>
<comment type="similarity">
    <text evidence="1">Belongs to the sulfatase family.</text>
</comment>
<dbReference type="InterPro" id="IPR017850">
    <property type="entry name" value="Alkaline_phosphatase_core_sf"/>
</dbReference>
<evidence type="ECO:0000313" key="6">
    <source>
        <dbReference type="EMBL" id="MCC9644965.1"/>
    </source>
</evidence>
<sequence length="460" mass="52263">MNRILVAAIVCLATLSDSFATTPSPPNILFLLADDLGYGDLGCYGRQDIRTPNLDAMAEQGVRFTSHYANGPECSPTRAAFLTGRYQQWVGGLECAIGTGNQGRYDDAIRLRASNDLGLPVDIPTLPRVLKQAGYETAIFGKWHLGYEPKFAPHLHGFDETYYCIGGEMDYFHYIDLVAGYNLFRNGQPIRDEGYFTDLITEHSIEFLQTKREQPFFLYVPFTCPHSPFQAPDERRPHPLPLDSPRWKQGNAPPDVYRAMIERMDACIGRMMKTVPPNTLVVFVSDNGGTKSARNEPLRGIKGGTFEGGIRVPAILWWPEQIEKGSICDTPTLTFDWTKTFAEVAGASFPESHFLEGVNVLDVLNGAEPSRTLFWRKPRGQQIWRGVRDANWKYVAQQNGDRETEYLFDLSRDLSEENNLLDQHRETATQLRERFNQWETMTRKDRRGRLNESHSSDMHP</sequence>
<dbReference type="Proteomes" id="UP001430306">
    <property type="component" value="Unassembled WGS sequence"/>
</dbReference>
<keyword evidence="2" id="KW-0378">Hydrolase</keyword>
<dbReference type="InterPro" id="IPR000917">
    <property type="entry name" value="Sulfatase_N"/>
</dbReference>
<feature type="chain" id="PRO_5046819387" evidence="4">
    <location>
        <begin position="21"/>
        <end position="460"/>
    </location>
</feature>
<comment type="caution">
    <text evidence="6">The sequence shown here is derived from an EMBL/GenBank/DDBJ whole genome shotgun (WGS) entry which is preliminary data.</text>
</comment>
<dbReference type="SUPFAM" id="SSF53649">
    <property type="entry name" value="Alkaline phosphatase-like"/>
    <property type="match status" value="1"/>
</dbReference>
<dbReference type="EMBL" id="JAJKFW010000062">
    <property type="protein sequence ID" value="MCC9644965.1"/>
    <property type="molecule type" value="Genomic_DNA"/>
</dbReference>
<name>A0ABS8NN25_9BACT</name>
<dbReference type="PANTHER" id="PTHR42693">
    <property type="entry name" value="ARYLSULFATASE FAMILY MEMBER"/>
    <property type="match status" value="1"/>
</dbReference>
<feature type="coiled-coil region" evidence="3">
    <location>
        <begin position="414"/>
        <end position="441"/>
    </location>
</feature>
<dbReference type="RefSeq" id="WP_230276625.1">
    <property type="nucleotide sequence ID" value="NZ_JAJKFW010000062.1"/>
</dbReference>
<gene>
    <name evidence="6" type="ORF">LOC71_22030</name>
</gene>
<dbReference type="Gene3D" id="3.30.1120.10">
    <property type="match status" value="1"/>
</dbReference>
<feature type="signal peptide" evidence="4">
    <location>
        <begin position="1"/>
        <end position="20"/>
    </location>
</feature>
<organism evidence="6 7">
    <name type="scientific">Rhodopirellula halodulae</name>
    <dbReference type="NCBI Taxonomy" id="2894198"/>
    <lineage>
        <taxon>Bacteria</taxon>
        <taxon>Pseudomonadati</taxon>
        <taxon>Planctomycetota</taxon>
        <taxon>Planctomycetia</taxon>
        <taxon>Pirellulales</taxon>
        <taxon>Pirellulaceae</taxon>
        <taxon>Rhodopirellula</taxon>
    </lineage>
</organism>
<keyword evidence="7" id="KW-1185">Reference proteome</keyword>
<keyword evidence="3" id="KW-0175">Coiled coil</keyword>
<dbReference type="Gene3D" id="3.40.720.10">
    <property type="entry name" value="Alkaline Phosphatase, subunit A"/>
    <property type="match status" value="1"/>
</dbReference>
<keyword evidence="4" id="KW-0732">Signal</keyword>
<reference evidence="6" key="1">
    <citation type="submission" date="2021-11" db="EMBL/GenBank/DDBJ databases">
        <title>Genome sequence.</title>
        <authorList>
            <person name="Sun Q."/>
        </authorList>
    </citation>
    <scope>NUCLEOTIDE SEQUENCE</scope>
    <source>
        <strain evidence="6">JC740</strain>
    </source>
</reference>